<organism evidence="7 8">
    <name type="scientific">Pedobacter paludis</name>
    <dbReference type="NCBI Taxonomy" id="2203212"/>
    <lineage>
        <taxon>Bacteria</taxon>
        <taxon>Pseudomonadati</taxon>
        <taxon>Bacteroidota</taxon>
        <taxon>Sphingobacteriia</taxon>
        <taxon>Sphingobacteriales</taxon>
        <taxon>Sphingobacteriaceae</taxon>
        <taxon>Pedobacter</taxon>
    </lineage>
</organism>
<feature type="transmembrane region" description="Helical" evidence="6">
    <location>
        <begin position="154"/>
        <end position="175"/>
    </location>
</feature>
<sequence length="179" mass="20736">MRSIREPVNFFTHFIPALLAIPAGYLLLQKCNAPIEFTAAWIYGIGTFILFGVSAMYHGYPATDYGIRFWQKFDHCCIYLMIAGSYTPTALLVFDGWLRWSLFAIVWIIAIVGCLLKIFNRLKSTAISLSIIFKHLHFNGLFNCSTASKNAWNFACWSHFLVAFWWAFLYCRYLLLCKR</sequence>
<keyword evidence="2 6" id="KW-0812">Transmembrane</keyword>
<evidence type="ECO:0000256" key="4">
    <source>
        <dbReference type="ARBA" id="ARBA00023136"/>
    </source>
</evidence>
<evidence type="ECO:0000256" key="6">
    <source>
        <dbReference type="SAM" id="Phobius"/>
    </source>
</evidence>
<dbReference type="PANTHER" id="PTHR20855">
    <property type="entry name" value="ADIPOR/PROGESTIN RECEPTOR-RELATED"/>
    <property type="match status" value="1"/>
</dbReference>
<comment type="subcellular location">
    <subcellularLocation>
        <location evidence="1">Membrane</location>
        <topology evidence="1">Multi-pass membrane protein</topology>
    </subcellularLocation>
</comment>
<evidence type="ECO:0008006" key="9">
    <source>
        <dbReference type="Google" id="ProtNLM"/>
    </source>
</evidence>
<gene>
    <name evidence="7" type="ORF">DF947_15895</name>
</gene>
<dbReference type="EMBL" id="QGNY01000005">
    <property type="protein sequence ID" value="PWS31072.1"/>
    <property type="molecule type" value="Genomic_DNA"/>
</dbReference>
<keyword evidence="4 6" id="KW-0472">Membrane</keyword>
<dbReference type="OrthoDB" id="9813689at2"/>
<keyword evidence="8" id="KW-1185">Reference proteome</keyword>
<feature type="transmembrane region" description="Helical" evidence="6">
    <location>
        <begin position="77"/>
        <end position="94"/>
    </location>
</feature>
<dbReference type="GO" id="GO:0046872">
    <property type="term" value="F:metal ion binding"/>
    <property type="evidence" value="ECO:0007669"/>
    <property type="project" value="UniProtKB-KW"/>
</dbReference>
<evidence type="ECO:0000256" key="2">
    <source>
        <dbReference type="ARBA" id="ARBA00022692"/>
    </source>
</evidence>
<dbReference type="Proteomes" id="UP000245391">
    <property type="component" value="Unassembled WGS sequence"/>
</dbReference>
<feature type="transmembrane region" description="Helical" evidence="6">
    <location>
        <begin position="40"/>
        <end position="57"/>
    </location>
</feature>
<feature type="transmembrane region" description="Helical" evidence="6">
    <location>
        <begin position="7"/>
        <end position="28"/>
    </location>
</feature>
<comment type="caution">
    <text evidence="7">The sequence shown here is derived from an EMBL/GenBank/DDBJ whole genome shotgun (WGS) entry which is preliminary data.</text>
</comment>
<proteinExistence type="predicted"/>
<keyword evidence="3 6" id="KW-1133">Transmembrane helix</keyword>
<dbReference type="Pfam" id="PF03006">
    <property type="entry name" value="HlyIII"/>
    <property type="match status" value="1"/>
</dbReference>
<dbReference type="AlphaFoldDB" id="A0A317EXB9"/>
<evidence type="ECO:0000256" key="1">
    <source>
        <dbReference type="ARBA" id="ARBA00004141"/>
    </source>
</evidence>
<evidence type="ECO:0000256" key="5">
    <source>
        <dbReference type="PIRSR" id="PIRSR604254-1"/>
    </source>
</evidence>
<evidence type="ECO:0000256" key="3">
    <source>
        <dbReference type="ARBA" id="ARBA00022989"/>
    </source>
</evidence>
<evidence type="ECO:0000313" key="8">
    <source>
        <dbReference type="Proteomes" id="UP000245391"/>
    </source>
</evidence>
<keyword evidence="5" id="KW-0862">Zinc</keyword>
<evidence type="ECO:0000313" key="7">
    <source>
        <dbReference type="EMBL" id="PWS31072.1"/>
    </source>
</evidence>
<reference evidence="8" key="1">
    <citation type="submission" date="2018-05" db="EMBL/GenBank/DDBJ databases">
        <title>Pedobacter paludis sp. nov., isolated from wetland soil.</title>
        <authorList>
            <person name="Zhang Y."/>
        </authorList>
    </citation>
    <scope>NUCLEOTIDE SEQUENCE [LARGE SCALE GENOMIC DNA]</scope>
    <source>
        <strain evidence="8">R-8</strain>
    </source>
</reference>
<keyword evidence="5" id="KW-0479">Metal-binding</keyword>
<feature type="transmembrane region" description="Helical" evidence="6">
    <location>
        <begin position="100"/>
        <end position="119"/>
    </location>
</feature>
<protein>
    <recommendedName>
        <fullName evidence="9">Hemolysin III</fullName>
    </recommendedName>
</protein>
<feature type="binding site" evidence="5">
    <location>
        <position position="58"/>
    </location>
    <ligand>
        <name>Zn(2+)</name>
        <dbReference type="ChEBI" id="CHEBI:29105"/>
    </ligand>
</feature>
<dbReference type="PANTHER" id="PTHR20855:SF3">
    <property type="entry name" value="LD03007P"/>
    <property type="match status" value="1"/>
</dbReference>
<dbReference type="GO" id="GO:0016020">
    <property type="term" value="C:membrane"/>
    <property type="evidence" value="ECO:0007669"/>
    <property type="project" value="UniProtKB-SubCell"/>
</dbReference>
<dbReference type="InterPro" id="IPR004254">
    <property type="entry name" value="AdipoR/HlyIII-related"/>
</dbReference>
<accession>A0A317EXB9</accession>
<name>A0A317EXB9_9SPHI</name>